<evidence type="ECO:0000256" key="1">
    <source>
        <dbReference type="ARBA" id="ARBA00004496"/>
    </source>
</evidence>
<evidence type="ECO:0000256" key="15">
    <source>
        <dbReference type="HAMAP-Rule" id="MF_00688"/>
    </source>
</evidence>
<dbReference type="InterPro" id="IPR004616">
    <property type="entry name" value="Leu/Phe-tRNA_Trfase"/>
</dbReference>
<dbReference type="Proteomes" id="UP000032869">
    <property type="component" value="Unassembled WGS sequence"/>
</dbReference>
<evidence type="ECO:0000256" key="13">
    <source>
        <dbReference type="ARBA" id="ARBA00077165"/>
    </source>
</evidence>
<evidence type="ECO:0000256" key="12">
    <source>
        <dbReference type="ARBA" id="ARBA00077136"/>
    </source>
</evidence>
<dbReference type="AlphaFoldDB" id="A0A093T4W9"/>
<dbReference type="Gene3D" id="3.40.630.70">
    <property type="entry name" value="Leucyl/phenylalanyl-tRNA-protein transferase, C-terminal domain"/>
    <property type="match status" value="1"/>
</dbReference>
<evidence type="ECO:0000313" key="19">
    <source>
        <dbReference type="Proteomes" id="UP000032874"/>
    </source>
</evidence>
<evidence type="ECO:0000256" key="14">
    <source>
        <dbReference type="ARBA" id="ARBA00083640"/>
    </source>
</evidence>
<evidence type="ECO:0000256" key="9">
    <source>
        <dbReference type="ARBA" id="ARBA00061535"/>
    </source>
</evidence>
<dbReference type="GO" id="GO:0005737">
    <property type="term" value="C:cytoplasm"/>
    <property type="evidence" value="ECO:0007669"/>
    <property type="project" value="UniProtKB-SubCell"/>
</dbReference>
<comment type="subcellular location">
    <subcellularLocation>
        <location evidence="1 15">Cytoplasm</location>
    </subcellularLocation>
</comment>
<dbReference type="GO" id="GO:0008914">
    <property type="term" value="F:leucyl-tRNA--protein transferase activity"/>
    <property type="evidence" value="ECO:0007669"/>
    <property type="project" value="UniProtKB-UniRule"/>
</dbReference>
<accession>A0A093T4W9</accession>
<evidence type="ECO:0000313" key="16">
    <source>
        <dbReference type="EMBL" id="KFX07098.1"/>
    </source>
</evidence>
<protein>
    <recommendedName>
        <fullName evidence="11 15">Leucyl/phenylalanyl-tRNA--protein transferase</fullName>
        <ecNumber evidence="10 15">2.3.2.6</ecNumber>
    </recommendedName>
    <alternativeName>
        <fullName evidence="12 15">L/F-transferase</fullName>
    </alternativeName>
    <alternativeName>
        <fullName evidence="13 15">Leucyltransferase</fullName>
    </alternativeName>
    <alternativeName>
        <fullName evidence="14 15">Phenyalanyltransferase</fullName>
    </alternativeName>
</protein>
<evidence type="ECO:0000256" key="10">
    <source>
        <dbReference type="ARBA" id="ARBA00066767"/>
    </source>
</evidence>
<dbReference type="FunFam" id="3.30.70.3550:FF:000001">
    <property type="entry name" value="Leucyl/phenylalanyl-tRNA--protein transferase"/>
    <property type="match status" value="1"/>
</dbReference>
<evidence type="ECO:0000313" key="18">
    <source>
        <dbReference type="Proteomes" id="UP000032869"/>
    </source>
</evidence>
<evidence type="ECO:0000256" key="6">
    <source>
        <dbReference type="ARBA" id="ARBA00050652"/>
    </source>
</evidence>
<evidence type="ECO:0000256" key="3">
    <source>
        <dbReference type="ARBA" id="ARBA00022679"/>
    </source>
</evidence>
<comment type="catalytic activity">
    <reaction evidence="5 15">
        <text>L-phenylalanyl-tRNA(Phe) + an N-terminal L-alpha-aminoacyl-[protein] = an N-terminal L-phenylalanyl-L-alpha-aminoacyl-[protein] + tRNA(Phe)</text>
        <dbReference type="Rhea" id="RHEA:43632"/>
        <dbReference type="Rhea" id="RHEA-COMP:9668"/>
        <dbReference type="Rhea" id="RHEA-COMP:9699"/>
        <dbReference type="Rhea" id="RHEA-COMP:10636"/>
        <dbReference type="Rhea" id="RHEA-COMP:10637"/>
        <dbReference type="ChEBI" id="CHEBI:78442"/>
        <dbReference type="ChEBI" id="CHEBI:78531"/>
        <dbReference type="ChEBI" id="CHEBI:78597"/>
        <dbReference type="ChEBI" id="CHEBI:83561"/>
        <dbReference type="EC" id="2.3.2.6"/>
    </reaction>
</comment>
<dbReference type="FunFam" id="3.40.630.70:FF:000001">
    <property type="entry name" value="Leucyl/phenylalanyl-tRNA--protein transferase"/>
    <property type="match status" value="1"/>
</dbReference>
<dbReference type="EC" id="2.3.2.6" evidence="10 15"/>
<dbReference type="HAMAP" id="MF_00688">
    <property type="entry name" value="Leu_Phe_trans"/>
    <property type="match status" value="1"/>
</dbReference>
<comment type="function">
    <text evidence="8 15">Functions in the N-end rule pathway of protein degradation where it conjugates Leu, Phe and, less efficiently, Met from aminoacyl-tRNAs to the N-termini of proteins containing an N-terminal arginine or lysine.</text>
</comment>
<keyword evidence="3 15" id="KW-0808">Transferase</keyword>
<organism evidence="16 19">
    <name type="scientific">Pectobacterium betavasculorum</name>
    <dbReference type="NCBI Taxonomy" id="55207"/>
    <lineage>
        <taxon>Bacteria</taxon>
        <taxon>Pseudomonadati</taxon>
        <taxon>Pseudomonadota</taxon>
        <taxon>Gammaproteobacteria</taxon>
        <taxon>Enterobacterales</taxon>
        <taxon>Pectobacteriaceae</taxon>
        <taxon>Pectobacterium</taxon>
    </lineage>
</organism>
<dbReference type="InterPro" id="IPR016181">
    <property type="entry name" value="Acyl_CoA_acyltransferase"/>
</dbReference>
<comment type="caution">
    <text evidence="16">The sequence shown here is derived from an EMBL/GenBank/DDBJ whole genome shotgun (WGS) entry which is preliminary data.</text>
</comment>
<dbReference type="Proteomes" id="UP000032874">
    <property type="component" value="Unassembled WGS sequence"/>
</dbReference>
<dbReference type="OrthoDB" id="9790282at2"/>
<evidence type="ECO:0000256" key="11">
    <source>
        <dbReference type="ARBA" id="ARBA00074372"/>
    </source>
</evidence>
<dbReference type="STRING" id="55207.KP22_03140"/>
<dbReference type="InterPro" id="IPR042203">
    <property type="entry name" value="Leu/Phe-tRNA_Trfase_C"/>
</dbReference>
<name>A0A093T4W9_9GAMM</name>
<comment type="similarity">
    <text evidence="9 15">Belongs to the L/F-transferase family.</text>
</comment>
<keyword evidence="2 15" id="KW-0963">Cytoplasm</keyword>
<dbReference type="GO" id="GO:0030163">
    <property type="term" value="P:protein catabolic process"/>
    <property type="evidence" value="ECO:0007669"/>
    <property type="project" value="UniProtKB-UniRule"/>
</dbReference>
<evidence type="ECO:0000256" key="4">
    <source>
        <dbReference type="ARBA" id="ARBA00023315"/>
    </source>
</evidence>
<proteinExistence type="inferred from homology"/>
<dbReference type="EMBL" id="JQHL01000001">
    <property type="protein sequence ID" value="KFX22535.1"/>
    <property type="molecule type" value="Genomic_DNA"/>
</dbReference>
<dbReference type="RefSeq" id="WP_039300701.1">
    <property type="nucleotide sequence ID" value="NZ_JAODTE010000001.1"/>
</dbReference>
<dbReference type="eggNOG" id="COG2360">
    <property type="taxonomic scope" value="Bacteria"/>
</dbReference>
<keyword evidence="18" id="KW-1185">Reference proteome</keyword>
<dbReference type="PANTHER" id="PTHR30098:SF2">
    <property type="entry name" value="LEUCYL_PHENYLALANYL-TRNA--PROTEIN TRANSFERASE"/>
    <property type="match status" value="1"/>
</dbReference>
<reference evidence="18 19" key="1">
    <citation type="submission" date="2014-08" db="EMBL/GenBank/DDBJ databases">
        <title>Genome sequences of NCPPB Pectobacterium isolates.</title>
        <authorList>
            <person name="Glover R.H."/>
            <person name="Sapp M."/>
            <person name="Elphinstone J."/>
        </authorList>
    </citation>
    <scope>NUCLEOTIDE SEQUENCE [LARGE SCALE GENOMIC DNA]</scope>
    <source>
        <strain evidence="17 18">NCPPB 2793</strain>
        <strain evidence="16 19">NCPPB 2795</strain>
    </source>
</reference>
<dbReference type="PANTHER" id="PTHR30098">
    <property type="entry name" value="LEUCYL/PHENYLALANYL-TRNA--PROTEIN TRANSFERASE"/>
    <property type="match status" value="1"/>
</dbReference>
<evidence type="ECO:0000256" key="5">
    <source>
        <dbReference type="ARBA" id="ARBA00050607"/>
    </source>
</evidence>
<dbReference type="Pfam" id="PF03588">
    <property type="entry name" value="Leu_Phe_trans"/>
    <property type="match status" value="1"/>
</dbReference>
<evidence type="ECO:0000256" key="8">
    <source>
        <dbReference type="ARBA" id="ARBA00054043"/>
    </source>
</evidence>
<dbReference type="InterPro" id="IPR042221">
    <property type="entry name" value="Leu/Phe-tRNA_Trfase_N"/>
</dbReference>
<dbReference type="EMBL" id="JQHM01000001">
    <property type="protein sequence ID" value="KFX07098.1"/>
    <property type="molecule type" value="Genomic_DNA"/>
</dbReference>
<dbReference type="NCBIfam" id="TIGR00667">
    <property type="entry name" value="aat"/>
    <property type="match status" value="1"/>
</dbReference>
<evidence type="ECO:0000256" key="2">
    <source>
        <dbReference type="ARBA" id="ARBA00022490"/>
    </source>
</evidence>
<evidence type="ECO:0000256" key="7">
    <source>
        <dbReference type="ARBA" id="ARBA00051538"/>
    </source>
</evidence>
<comment type="catalytic activity">
    <reaction evidence="7 15">
        <text>N-terminal L-lysyl-[protein] + L-leucyl-tRNA(Leu) = N-terminal L-leucyl-L-lysyl-[protein] + tRNA(Leu) + H(+)</text>
        <dbReference type="Rhea" id="RHEA:12340"/>
        <dbReference type="Rhea" id="RHEA-COMP:9613"/>
        <dbReference type="Rhea" id="RHEA-COMP:9622"/>
        <dbReference type="Rhea" id="RHEA-COMP:12670"/>
        <dbReference type="Rhea" id="RHEA-COMP:12671"/>
        <dbReference type="ChEBI" id="CHEBI:15378"/>
        <dbReference type="ChEBI" id="CHEBI:65249"/>
        <dbReference type="ChEBI" id="CHEBI:78442"/>
        <dbReference type="ChEBI" id="CHEBI:78494"/>
        <dbReference type="ChEBI" id="CHEBI:133043"/>
        <dbReference type="EC" id="2.3.2.6"/>
    </reaction>
</comment>
<evidence type="ECO:0000313" key="17">
    <source>
        <dbReference type="EMBL" id="KFX22535.1"/>
    </source>
</evidence>
<comment type="catalytic activity">
    <reaction evidence="6 15">
        <text>N-terminal L-arginyl-[protein] + L-leucyl-tRNA(Leu) = N-terminal L-leucyl-L-arginyl-[protein] + tRNA(Leu) + H(+)</text>
        <dbReference type="Rhea" id="RHEA:50416"/>
        <dbReference type="Rhea" id="RHEA-COMP:9613"/>
        <dbReference type="Rhea" id="RHEA-COMP:9622"/>
        <dbReference type="Rhea" id="RHEA-COMP:12672"/>
        <dbReference type="Rhea" id="RHEA-COMP:12673"/>
        <dbReference type="ChEBI" id="CHEBI:15378"/>
        <dbReference type="ChEBI" id="CHEBI:64719"/>
        <dbReference type="ChEBI" id="CHEBI:78442"/>
        <dbReference type="ChEBI" id="CHEBI:78494"/>
        <dbReference type="ChEBI" id="CHEBI:133044"/>
        <dbReference type="EC" id="2.3.2.6"/>
    </reaction>
</comment>
<sequence>MRLYQLSLQSLQFPDPNHALDDPNGLLAVGGDLSVARLKAAYRQGIFPWFSPGEPILWWSPNPRAVLFPGELHLSRSMKKFLKRHPFHATLNQAFDDVIHACAHEHHDGTWITPDIISAYRQLHQVGKAHSVEVWHNGALVGGLYGIEQGRLFCGESMFSRTDNASKFALLAFQQHFIRHGGHLIDCQVLNSHTASLGVCEIPRDRFLQQLSQWQDIAADDGCWLPQKLAEPTF</sequence>
<gene>
    <name evidence="15" type="primary">aat</name>
    <name evidence="17" type="ORF">JV35_05025</name>
    <name evidence="16" type="ORF">KP22_03140</name>
</gene>
<dbReference type="Gene3D" id="3.30.70.3550">
    <property type="entry name" value="Leucyl/phenylalanyl-tRNA-protein transferase, N-terminal domain"/>
    <property type="match status" value="1"/>
</dbReference>
<keyword evidence="4 15" id="KW-0012">Acyltransferase</keyword>
<dbReference type="SUPFAM" id="SSF55729">
    <property type="entry name" value="Acyl-CoA N-acyltransferases (Nat)"/>
    <property type="match status" value="1"/>
</dbReference>